<dbReference type="KEGG" id="gps:C427_1316"/>
<sequence length="234" mass="26716">MLSIVIPTLNEFKTGYLSKTLDAYIGVEGIEIICVDGGSQDDTISIIKQSNAKLITTDIGSRAGRLNAGIKLAKFDMVLLHHPRSLVDVEGIKALTNHTPDIHWGAFTHQFDIQHPLLNFTSWYSNRMRGDCRGVYYLDHCLFAQKQLLLDVGLLPEIDIFEDTEICLKLNSKAKPVRLPYISRTSAVRFQTNGIYRQALKNQYMKWCYYFRGSDKNMNALYEKGIDLNTKYKK</sequence>
<dbReference type="InterPro" id="IPR001173">
    <property type="entry name" value="Glyco_trans_2-like"/>
</dbReference>
<dbReference type="SUPFAM" id="SSF53448">
    <property type="entry name" value="Nucleotide-diphospho-sugar transferases"/>
    <property type="match status" value="1"/>
</dbReference>
<dbReference type="AlphaFoldDB" id="K7ACT1"/>
<accession>K7ACT1</accession>
<comment type="subcellular location">
    <subcellularLocation>
        <location evidence="1">Cell membrane</location>
    </subcellularLocation>
</comment>
<dbReference type="GO" id="GO:0016757">
    <property type="term" value="F:glycosyltransferase activity"/>
    <property type="evidence" value="ECO:0007669"/>
    <property type="project" value="UniProtKB-KW"/>
</dbReference>
<evidence type="ECO:0000256" key="4">
    <source>
        <dbReference type="ARBA" id="ARBA00022679"/>
    </source>
</evidence>
<dbReference type="Pfam" id="PF00535">
    <property type="entry name" value="Glycos_transf_2"/>
    <property type="match status" value="1"/>
</dbReference>
<gene>
    <name evidence="7" type="ORF">C427_1316</name>
</gene>
<keyword evidence="3" id="KW-0328">Glycosyltransferase</keyword>
<dbReference type="STRING" id="1129794.C427_1316"/>
<dbReference type="PANTHER" id="PTHR43646:SF2">
    <property type="entry name" value="GLYCOSYLTRANSFERASE 2-LIKE DOMAIN-CONTAINING PROTEIN"/>
    <property type="match status" value="1"/>
</dbReference>
<evidence type="ECO:0000256" key="1">
    <source>
        <dbReference type="ARBA" id="ARBA00004236"/>
    </source>
</evidence>
<dbReference type="OrthoDB" id="5291101at2"/>
<evidence type="ECO:0000313" key="7">
    <source>
        <dbReference type="EMBL" id="AGH43425.1"/>
    </source>
</evidence>
<dbReference type="InterPro" id="IPR029044">
    <property type="entry name" value="Nucleotide-diphossugar_trans"/>
</dbReference>
<keyword evidence="8" id="KW-1185">Reference proteome</keyword>
<dbReference type="HOGENOM" id="CLU_025996_17_3_6"/>
<keyword evidence="5" id="KW-0472">Membrane</keyword>
<dbReference type="PATRIC" id="fig|1129794.4.peg.1304"/>
<evidence type="ECO:0000256" key="2">
    <source>
        <dbReference type="ARBA" id="ARBA00022475"/>
    </source>
</evidence>
<keyword evidence="4" id="KW-0808">Transferase</keyword>
<dbReference type="EMBL" id="CP003837">
    <property type="protein sequence ID" value="AGH43425.1"/>
    <property type="molecule type" value="Genomic_DNA"/>
</dbReference>
<dbReference type="RefSeq" id="WP_007639572.1">
    <property type="nucleotide sequence ID" value="NC_020514.1"/>
</dbReference>
<dbReference type="eggNOG" id="COG1216">
    <property type="taxonomic scope" value="Bacteria"/>
</dbReference>
<protein>
    <recommendedName>
        <fullName evidence="6">Glycosyltransferase 2-like domain-containing protein</fullName>
    </recommendedName>
</protein>
<proteinExistence type="predicted"/>
<evidence type="ECO:0000256" key="5">
    <source>
        <dbReference type="ARBA" id="ARBA00023136"/>
    </source>
</evidence>
<dbReference type="GO" id="GO:0005886">
    <property type="term" value="C:plasma membrane"/>
    <property type="evidence" value="ECO:0007669"/>
    <property type="project" value="UniProtKB-SubCell"/>
</dbReference>
<name>K7ACT1_9ALTE</name>
<keyword evidence="2" id="KW-1003">Cell membrane</keyword>
<reference evidence="7 8" key="1">
    <citation type="journal article" date="2013" name="Genome Announc.">
        <title>Complete Genome Sequence of Glaciecola psychrophila Strain 170T.</title>
        <authorList>
            <person name="Yin J."/>
            <person name="Chen J."/>
            <person name="Liu G."/>
            <person name="Yu Y."/>
            <person name="Song L."/>
            <person name="Wang X."/>
            <person name="Qu X."/>
        </authorList>
    </citation>
    <scope>NUCLEOTIDE SEQUENCE [LARGE SCALE GENOMIC DNA]</scope>
    <source>
        <strain evidence="7 8">170</strain>
    </source>
</reference>
<evidence type="ECO:0000313" key="8">
    <source>
        <dbReference type="Proteomes" id="UP000011864"/>
    </source>
</evidence>
<dbReference type="Gene3D" id="3.90.550.10">
    <property type="entry name" value="Spore Coat Polysaccharide Biosynthesis Protein SpsA, Chain A"/>
    <property type="match status" value="1"/>
</dbReference>
<dbReference type="Proteomes" id="UP000011864">
    <property type="component" value="Chromosome"/>
</dbReference>
<dbReference type="PANTHER" id="PTHR43646">
    <property type="entry name" value="GLYCOSYLTRANSFERASE"/>
    <property type="match status" value="1"/>
</dbReference>
<evidence type="ECO:0000259" key="6">
    <source>
        <dbReference type="Pfam" id="PF00535"/>
    </source>
</evidence>
<feature type="domain" description="Glycosyltransferase 2-like" evidence="6">
    <location>
        <begin position="3"/>
        <end position="79"/>
    </location>
</feature>
<evidence type="ECO:0000256" key="3">
    <source>
        <dbReference type="ARBA" id="ARBA00022676"/>
    </source>
</evidence>
<organism evidence="7 8">
    <name type="scientific">Paraglaciecola psychrophila 170</name>
    <dbReference type="NCBI Taxonomy" id="1129794"/>
    <lineage>
        <taxon>Bacteria</taxon>
        <taxon>Pseudomonadati</taxon>
        <taxon>Pseudomonadota</taxon>
        <taxon>Gammaproteobacteria</taxon>
        <taxon>Alteromonadales</taxon>
        <taxon>Alteromonadaceae</taxon>
        <taxon>Paraglaciecola</taxon>
    </lineage>
</organism>